<keyword evidence="2" id="KW-0853">WD repeat</keyword>
<protein>
    <submittedName>
        <fullName evidence="6">Serine/threonine-protein kinase smu1</fullName>
    </submittedName>
</protein>
<keyword evidence="6" id="KW-0808">Transferase</keyword>
<dbReference type="InterPro" id="IPR006594">
    <property type="entry name" value="LisH"/>
</dbReference>
<sequence length="154" mass="18108">MSTLEIEARDVIKIVLQFCKENSLHQTYQTLQNECQVSLNTVDSIETFVADINSGRWDAILPQVSQLKLPRNKLEDLYEQIVLEMIELRELDTARSILRQTQVMGVMKQEQPERYLRLEHLLVRTYFDPNEAYQDSTKEKRRALIAQGFCLLLY</sequence>
<comment type="caution">
    <text evidence="6">The sequence shown here is derived from an EMBL/GenBank/DDBJ whole genome shotgun (WGS) entry which is preliminary data.</text>
</comment>
<dbReference type="InterPro" id="IPR045184">
    <property type="entry name" value="SMU1"/>
</dbReference>
<dbReference type="InterPro" id="IPR054532">
    <property type="entry name" value="TPL_SMU1_LisH-like"/>
</dbReference>
<organism evidence="6 7">
    <name type="scientific">Stylosanthes scabra</name>
    <dbReference type="NCBI Taxonomy" id="79078"/>
    <lineage>
        <taxon>Eukaryota</taxon>
        <taxon>Viridiplantae</taxon>
        <taxon>Streptophyta</taxon>
        <taxon>Embryophyta</taxon>
        <taxon>Tracheophyta</taxon>
        <taxon>Spermatophyta</taxon>
        <taxon>Magnoliopsida</taxon>
        <taxon>eudicotyledons</taxon>
        <taxon>Gunneridae</taxon>
        <taxon>Pentapetalae</taxon>
        <taxon>rosids</taxon>
        <taxon>fabids</taxon>
        <taxon>Fabales</taxon>
        <taxon>Fabaceae</taxon>
        <taxon>Papilionoideae</taxon>
        <taxon>50 kb inversion clade</taxon>
        <taxon>dalbergioids sensu lato</taxon>
        <taxon>Dalbergieae</taxon>
        <taxon>Pterocarpus clade</taxon>
        <taxon>Stylosanthes</taxon>
    </lineage>
</organism>
<evidence type="ECO:0000256" key="2">
    <source>
        <dbReference type="ARBA" id="ARBA00022574"/>
    </source>
</evidence>
<keyword evidence="7" id="KW-1185">Reference proteome</keyword>
<reference evidence="6 7" key="1">
    <citation type="journal article" date="2023" name="Plants (Basel)">
        <title>Bridging the Gap: Combining Genomics and Transcriptomics Approaches to Understand Stylosanthes scabra, an Orphan Legume from the Brazilian Caatinga.</title>
        <authorList>
            <person name="Ferreira-Neto J.R.C."/>
            <person name="da Silva M.D."/>
            <person name="Binneck E."/>
            <person name="de Melo N.F."/>
            <person name="da Silva R.H."/>
            <person name="de Melo A.L.T.M."/>
            <person name="Pandolfi V."/>
            <person name="Bustamante F.O."/>
            <person name="Brasileiro-Vidal A.C."/>
            <person name="Benko-Iseppon A.M."/>
        </authorList>
    </citation>
    <scope>NUCLEOTIDE SEQUENCE [LARGE SCALE GENOMIC DNA]</scope>
    <source>
        <tissue evidence="6">Leaves</tissue>
    </source>
</reference>
<feature type="domain" description="CTLH" evidence="5">
    <location>
        <begin position="41"/>
        <end position="93"/>
    </location>
</feature>
<accession>A0ABU6UX18</accession>
<dbReference type="GO" id="GO:0016301">
    <property type="term" value="F:kinase activity"/>
    <property type="evidence" value="ECO:0007669"/>
    <property type="project" value="UniProtKB-KW"/>
</dbReference>
<keyword evidence="4" id="KW-0539">Nucleus</keyword>
<dbReference type="SMART" id="SM00668">
    <property type="entry name" value="CTLH"/>
    <property type="match status" value="1"/>
</dbReference>
<dbReference type="PANTHER" id="PTHR22848">
    <property type="entry name" value="WD40 REPEAT PROTEIN"/>
    <property type="match status" value="1"/>
</dbReference>
<dbReference type="Proteomes" id="UP001341840">
    <property type="component" value="Unassembled WGS sequence"/>
</dbReference>
<evidence type="ECO:0000259" key="5">
    <source>
        <dbReference type="PROSITE" id="PS50897"/>
    </source>
</evidence>
<gene>
    <name evidence="6" type="primary">SMU1_4</name>
    <name evidence="6" type="ORF">PIB30_087012</name>
</gene>
<keyword evidence="3" id="KW-0677">Repeat</keyword>
<dbReference type="Pfam" id="PF17814">
    <property type="entry name" value="LisH_TPL"/>
    <property type="match status" value="1"/>
</dbReference>
<evidence type="ECO:0000313" key="7">
    <source>
        <dbReference type="Proteomes" id="UP001341840"/>
    </source>
</evidence>
<proteinExistence type="predicted"/>
<dbReference type="SMART" id="SM00667">
    <property type="entry name" value="LisH"/>
    <property type="match status" value="1"/>
</dbReference>
<dbReference type="PROSITE" id="PS50896">
    <property type="entry name" value="LISH"/>
    <property type="match status" value="1"/>
</dbReference>
<name>A0ABU6UX18_9FABA</name>
<evidence type="ECO:0000256" key="4">
    <source>
        <dbReference type="ARBA" id="ARBA00023242"/>
    </source>
</evidence>
<keyword evidence="6" id="KW-0418">Kinase</keyword>
<dbReference type="EMBL" id="JASCZI010122343">
    <property type="protein sequence ID" value="MED6164163.1"/>
    <property type="molecule type" value="Genomic_DNA"/>
</dbReference>
<evidence type="ECO:0000256" key="3">
    <source>
        <dbReference type="ARBA" id="ARBA00022737"/>
    </source>
</evidence>
<dbReference type="PROSITE" id="PS50897">
    <property type="entry name" value="CTLH"/>
    <property type="match status" value="1"/>
</dbReference>
<evidence type="ECO:0000313" key="6">
    <source>
        <dbReference type="EMBL" id="MED6164163.1"/>
    </source>
</evidence>
<evidence type="ECO:0000256" key="1">
    <source>
        <dbReference type="ARBA" id="ARBA00004123"/>
    </source>
</evidence>
<dbReference type="InterPro" id="IPR006595">
    <property type="entry name" value="CTLH_C"/>
</dbReference>
<comment type="subcellular location">
    <subcellularLocation>
        <location evidence="1">Nucleus</location>
    </subcellularLocation>
</comment>